<protein>
    <submittedName>
        <fullName evidence="1">Uncharacterized protein</fullName>
    </submittedName>
</protein>
<sequence>MRPGGTPFYYNPQAENQRLDQAALAQTGRTSFINGLTYDSQIRLTVDDRQKLILYQSAVDYAKAYNLQLGQALTPEPLVAL</sequence>
<evidence type="ECO:0000313" key="1">
    <source>
        <dbReference type="EMBL" id="CUV20478.1"/>
    </source>
</evidence>
<proteinExistence type="predicted"/>
<dbReference type="EMBL" id="LN899821">
    <property type="protein sequence ID" value="CUV20478.1"/>
    <property type="molecule type" value="Genomic_DNA"/>
</dbReference>
<organism evidence="1">
    <name type="scientific">Ralstonia solanacearum</name>
    <name type="common">Pseudomonas solanacearum</name>
    <dbReference type="NCBI Taxonomy" id="305"/>
    <lineage>
        <taxon>Bacteria</taxon>
        <taxon>Pseudomonadati</taxon>
        <taxon>Pseudomonadota</taxon>
        <taxon>Betaproteobacteria</taxon>
        <taxon>Burkholderiales</taxon>
        <taxon>Burkholderiaceae</taxon>
        <taxon>Ralstonia</taxon>
        <taxon>Ralstonia solanacearum species complex</taxon>
    </lineage>
</organism>
<gene>
    <name evidence="1" type="ORF">PSS4_v1_1550002</name>
</gene>
<reference evidence="1" key="1">
    <citation type="submission" date="2015-10" db="EMBL/GenBank/DDBJ databases">
        <authorList>
            <person name="Gilbert D.G."/>
        </authorList>
    </citation>
    <scope>NUCLEOTIDE SEQUENCE</scope>
    <source>
        <strain evidence="1">Phyl III-seqv23</strain>
    </source>
</reference>
<dbReference type="AlphaFoldDB" id="A0A0S4UEH9"/>
<name>A0A0S4UEH9_RALSL</name>
<accession>A0A0S4UEH9</accession>